<dbReference type="Proteomes" id="UP001161064">
    <property type="component" value="Unassembled WGS sequence"/>
</dbReference>
<name>A0ABQ4PXD5_9PROT</name>
<reference evidence="1" key="2">
    <citation type="journal article" date="2023" name="ISME Commun">
        <title>Characterization of a bloom-associated alphaproteobacterial lineage, 'Candidatus Phycosocius': insights into freshwater algal-bacterial interactions.</title>
        <authorList>
            <person name="Tanabe Y."/>
            <person name="Yamaguchi H."/>
            <person name="Yoshida M."/>
            <person name="Kai A."/>
            <person name="Okazaki Y."/>
        </authorList>
    </citation>
    <scope>NUCLEOTIDE SEQUENCE</scope>
    <source>
        <strain evidence="1">BOTRYCO-1</strain>
    </source>
</reference>
<dbReference type="PROSITE" id="PS51257">
    <property type="entry name" value="PROKAR_LIPOPROTEIN"/>
    <property type="match status" value="1"/>
</dbReference>
<dbReference type="EMBL" id="BPFZ01000012">
    <property type="protein sequence ID" value="GIU67645.1"/>
    <property type="molecule type" value="Genomic_DNA"/>
</dbReference>
<accession>A0ABQ4PXD5</accession>
<evidence type="ECO:0000313" key="2">
    <source>
        <dbReference type="Proteomes" id="UP001161064"/>
    </source>
</evidence>
<keyword evidence="2" id="KW-1185">Reference proteome</keyword>
<comment type="caution">
    <text evidence="1">The sequence shown here is derived from an EMBL/GenBank/DDBJ whole genome shotgun (WGS) entry which is preliminary data.</text>
</comment>
<sequence length="151" mass="16394">MAIRYTLLSLISILGPVLGIGMSACTPKDPLAHLTQEDREYLFAGPKTNAAFLGQPGDGGPIACNPDRMSQGYVLIDAPKAWWLDSIRPTGTERHKILRVETTADGFDITAQNAIGVSFHLLIEQRGRKKAEISWDGAPAESYIRCPGMPS</sequence>
<protein>
    <recommendedName>
        <fullName evidence="3">Lipoprotein</fullName>
    </recommendedName>
</protein>
<dbReference type="RefSeq" id="WP_284360612.1">
    <property type="nucleotide sequence ID" value="NZ_BPFZ01000012.1"/>
</dbReference>
<organism evidence="1 2">
    <name type="scientific">Candidatus Phycosocius spiralis</name>
    <dbReference type="NCBI Taxonomy" id="2815099"/>
    <lineage>
        <taxon>Bacteria</taxon>
        <taxon>Pseudomonadati</taxon>
        <taxon>Pseudomonadota</taxon>
        <taxon>Alphaproteobacteria</taxon>
        <taxon>Caulobacterales</taxon>
        <taxon>Caulobacterales incertae sedis</taxon>
        <taxon>Candidatus Phycosocius</taxon>
    </lineage>
</organism>
<reference evidence="1" key="1">
    <citation type="submission" date="2021-05" db="EMBL/GenBank/DDBJ databases">
        <authorList>
            <person name="Tanabe Y."/>
        </authorList>
    </citation>
    <scope>NUCLEOTIDE SEQUENCE</scope>
    <source>
        <strain evidence="1">BOTRYCO-1</strain>
    </source>
</reference>
<gene>
    <name evidence="1" type="ORF">PsB1_1799</name>
</gene>
<proteinExistence type="predicted"/>
<evidence type="ECO:0000313" key="1">
    <source>
        <dbReference type="EMBL" id="GIU67645.1"/>
    </source>
</evidence>
<evidence type="ECO:0008006" key="3">
    <source>
        <dbReference type="Google" id="ProtNLM"/>
    </source>
</evidence>